<gene>
    <name evidence="2" type="ORF">S01H1_63626</name>
</gene>
<protein>
    <recommendedName>
        <fullName evidence="3">CDP-2,3-bis-(O-geranylgeranyl)-sn-glycerol synthase</fullName>
    </recommendedName>
</protein>
<accession>X0YK18</accession>
<feature type="transmembrane region" description="Helical" evidence="1">
    <location>
        <begin position="72"/>
        <end position="92"/>
    </location>
</feature>
<dbReference type="Pfam" id="PF01864">
    <property type="entry name" value="CarS-like"/>
    <property type="match status" value="1"/>
</dbReference>
<proteinExistence type="predicted"/>
<feature type="transmembrane region" description="Helical" evidence="1">
    <location>
        <begin position="14"/>
        <end position="34"/>
    </location>
</feature>
<organism evidence="2">
    <name type="scientific">marine sediment metagenome</name>
    <dbReference type="NCBI Taxonomy" id="412755"/>
    <lineage>
        <taxon>unclassified sequences</taxon>
        <taxon>metagenomes</taxon>
        <taxon>ecological metagenomes</taxon>
    </lineage>
</organism>
<feature type="non-terminal residue" evidence="2">
    <location>
        <position position="1"/>
    </location>
</feature>
<keyword evidence="1" id="KW-0812">Transmembrane</keyword>
<evidence type="ECO:0008006" key="3">
    <source>
        <dbReference type="Google" id="ProtNLM"/>
    </source>
</evidence>
<feature type="transmembrane region" description="Helical" evidence="1">
    <location>
        <begin position="46"/>
        <end position="66"/>
    </location>
</feature>
<comment type="caution">
    <text evidence="2">The sequence shown here is derived from an EMBL/GenBank/DDBJ whole genome shotgun (WGS) entry which is preliminary data.</text>
</comment>
<reference evidence="2" key="1">
    <citation type="journal article" date="2014" name="Front. Microbiol.">
        <title>High frequency of phylogenetically diverse reductive dehalogenase-homologous genes in deep subseafloor sedimentary metagenomes.</title>
        <authorList>
            <person name="Kawai M."/>
            <person name="Futagami T."/>
            <person name="Toyoda A."/>
            <person name="Takaki Y."/>
            <person name="Nishi S."/>
            <person name="Hori S."/>
            <person name="Arai W."/>
            <person name="Tsubouchi T."/>
            <person name="Morono Y."/>
            <person name="Uchiyama I."/>
            <person name="Ito T."/>
            <person name="Fujiyama A."/>
            <person name="Inagaki F."/>
            <person name="Takami H."/>
        </authorList>
    </citation>
    <scope>NUCLEOTIDE SEQUENCE</scope>
    <source>
        <strain evidence="2">Expedition CK06-06</strain>
    </source>
</reference>
<keyword evidence="1" id="KW-0472">Membrane</keyword>
<evidence type="ECO:0000256" key="1">
    <source>
        <dbReference type="SAM" id="Phobius"/>
    </source>
</evidence>
<name>X0YK18_9ZZZZ</name>
<keyword evidence="1" id="KW-1133">Transmembrane helix</keyword>
<dbReference type="PANTHER" id="PTHR39650:SF1">
    <property type="entry name" value="CDP-ARCHAEOL SYNTHASE"/>
    <property type="match status" value="1"/>
</dbReference>
<dbReference type="AlphaFoldDB" id="X0YK18"/>
<sequence length="101" mass="10746">VIAGVFIGALQGRWAAGLLLALGALLGDLLGSFLKRRMGIERGGAALGLDQLGFVLIAVLFVLPVEVASLEIFLVLLLITPLIHLATNFVGYKLGFKDRPY</sequence>
<dbReference type="EMBL" id="BARS01041889">
    <property type="protein sequence ID" value="GAG37111.1"/>
    <property type="molecule type" value="Genomic_DNA"/>
</dbReference>
<dbReference type="PANTHER" id="PTHR39650">
    <property type="entry name" value="CDP-ARCHAEOL SYNTHASE"/>
    <property type="match status" value="1"/>
</dbReference>
<dbReference type="InterPro" id="IPR032690">
    <property type="entry name" value="CarS"/>
</dbReference>
<evidence type="ECO:0000313" key="2">
    <source>
        <dbReference type="EMBL" id="GAG37111.1"/>
    </source>
</evidence>